<reference evidence="2 3" key="4">
    <citation type="journal article" date="2020" name="Sci. Rep.">
        <title>beta-carboline chemical signals induce reveromycin production through a LuxR family regulator in Streptomyces sp. SN-593.</title>
        <authorList>
            <person name="Panthee S."/>
            <person name="Kito N."/>
            <person name="Hayashi T."/>
            <person name="Shimizu T."/>
            <person name="Ishikawa J."/>
            <person name="Hamamoto H."/>
            <person name="Osada H."/>
            <person name="Takahashi S."/>
        </authorList>
    </citation>
    <scope>NUCLEOTIDE SEQUENCE [LARGE SCALE GENOMIC DNA]</scope>
    <source>
        <strain evidence="2 3">SN-593</strain>
    </source>
</reference>
<reference evidence="2 3" key="2">
    <citation type="journal article" date="2011" name="J. Antibiot.">
        <title>Furaquinocins I and J: novel polyketide isoprenoid hybrid compounds from Streptomyces reveromyceticus SN-593.</title>
        <authorList>
            <person name="Panthee S."/>
            <person name="Takahashi S."/>
            <person name="Takagi H."/>
            <person name="Nogawa T."/>
            <person name="Oowada E."/>
            <person name="Uramoto M."/>
            <person name="Osada H."/>
        </authorList>
    </citation>
    <scope>NUCLEOTIDE SEQUENCE [LARGE SCALE GENOMIC DNA]</scope>
    <source>
        <strain evidence="2 3">SN-593</strain>
    </source>
</reference>
<reference evidence="2 3" key="1">
    <citation type="journal article" date="2010" name="J. Bacteriol.">
        <title>Biochemical characterization of a novel indole prenyltransferase from Streptomyces sp. SN-593.</title>
        <authorList>
            <person name="Takahashi S."/>
            <person name="Takagi H."/>
            <person name="Toyoda A."/>
            <person name="Uramoto M."/>
            <person name="Nogawa T."/>
            <person name="Ueki M."/>
            <person name="Sakaki Y."/>
            <person name="Osada H."/>
        </authorList>
    </citation>
    <scope>NUCLEOTIDE SEQUENCE [LARGE SCALE GENOMIC DNA]</scope>
    <source>
        <strain evidence="2 3">SN-593</strain>
    </source>
</reference>
<reference evidence="2 3" key="3">
    <citation type="journal article" date="2011" name="Nat. Chem. Biol.">
        <title>Reveromycin A biosynthesis uses RevG and RevJ for stereospecific spiroacetal formation.</title>
        <authorList>
            <person name="Takahashi S."/>
            <person name="Toyoda A."/>
            <person name="Sekiyama Y."/>
            <person name="Takagi H."/>
            <person name="Nogawa T."/>
            <person name="Uramoto M."/>
            <person name="Suzuki R."/>
            <person name="Koshino H."/>
            <person name="Kumano T."/>
            <person name="Panthee S."/>
            <person name="Dairi T."/>
            <person name="Ishikawa J."/>
            <person name="Ikeda H."/>
            <person name="Sakaki Y."/>
            <person name="Osada H."/>
        </authorList>
    </citation>
    <scope>NUCLEOTIDE SEQUENCE [LARGE SCALE GENOMIC DNA]</scope>
    <source>
        <strain evidence="2 3">SN-593</strain>
    </source>
</reference>
<feature type="region of interest" description="Disordered" evidence="1">
    <location>
        <begin position="1"/>
        <end position="31"/>
    </location>
</feature>
<dbReference type="Proteomes" id="UP000595703">
    <property type="component" value="Chromosome"/>
</dbReference>
<dbReference type="AlphaFoldDB" id="A0A7U3UWP3"/>
<dbReference type="EMBL" id="AP018365">
    <property type="protein sequence ID" value="BBB00072.1"/>
    <property type="molecule type" value="Genomic_DNA"/>
</dbReference>
<name>A0A7U3UWP3_9ACTN</name>
<accession>A0A7U3UWP3</accession>
<dbReference type="RefSeq" id="WP_202236140.1">
    <property type="nucleotide sequence ID" value="NZ_AP018365.1"/>
</dbReference>
<gene>
    <name evidence="2" type="ORF">RVR_6963</name>
</gene>
<dbReference type="KEGG" id="arev:RVR_6963"/>
<keyword evidence="3" id="KW-1185">Reference proteome</keyword>
<evidence type="ECO:0000313" key="3">
    <source>
        <dbReference type="Proteomes" id="UP000595703"/>
    </source>
</evidence>
<dbReference type="Pfam" id="PF21848">
    <property type="entry name" value="DUF6907"/>
    <property type="match status" value="1"/>
</dbReference>
<protein>
    <submittedName>
        <fullName evidence="2">Uncharacterized protein</fullName>
    </submittedName>
</protein>
<evidence type="ECO:0000313" key="2">
    <source>
        <dbReference type="EMBL" id="BBB00072.1"/>
    </source>
</evidence>
<organism evidence="2 3">
    <name type="scientific">Actinacidiphila reveromycinica</name>
    <dbReference type="NCBI Taxonomy" id="659352"/>
    <lineage>
        <taxon>Bacteria</taxon>
        <taxon>Bacillati</taxon>
        <taxon>Actinomycetota</taxon>
        <taxon>Actinomycetes</taxon>
        <taxon>Kitasatosporales</taxon>
        <taxon>Streptomycetaceae</taxon>
        <taxon>Actinacidiphila</taxon>
    </lineage>
</organism>
<proteinExistence type="predicted"/>
<evidence type="ECO:0000256" key="1">
    <source>
        <dbReference type="SAM" id="MobiDB-lite"/>
    </source>
</evidence>
<dbReference type="InterPro" id="IPR054202">
    <property type="entry name" value="DUF6907"/>
</dbReference>
<sequence>MEPTTVEGGPFPLLGQPGKDGGEALPLPEAPQARKWRITTTSRHTVSGYLPPWATEDPSEADVPIEHLAARLVDVHHYADFDGQTMRRVRTAQDGGEPGTLHLLSGSIDCVPYAPDPEPRVPTVTVNVTPECWLSELGPADVLRLADQLHAQADRLTYEVHPALLAARADWAAAHDGDAAGALAVRPAGDAGGRA</sequence>